<reference evidence="2 3" key="1">
    <citation type="submission" date="2024-09" db="EMBL/GenBank/DDBJ databases">
        <authorList>
            <person name="Sun Q."/>
            <person name="Mori K."/>
        </authorList>
    </citation>
    <scope>NUCLEOTIDE SEQUENCE [LARGE SCALE GENOMIC DNA]</scope>
    <source>
        <strain evidence="2 3">CCM 7468</strain>
    </source>
</reference>
<dbReference type="Proteomes" id="UP001589789">
    <property type="component" value="Unassembled WGS sequence"/>
</dbReference>
<dbReference type="EMBL" id="JBHLVZ010000059">
    <property type="protein sequence ID" value="MFC0387268.1"/>
    <property type="molecule type" value="Genomic_DNA"/>
</dbReference>
<organism evidence="2 3">
    <name type="scientific">Muricoccus vinaceus</name>
    <dbReference type="NCBI Taxonomy" id="424704"/>
    <lineage>
        <taxon>Bacteria</taxon>
        <taxon>Pseudomonadati</taxon>
        <taxon>Pseudomonadota</taxon>
        <taxon>Alphaproteobacteria</taxon>
        <taxon>Acetobacterales</taxon>
        <taxon>Roseomonadaceae</taxon>
        <taxon>Muricoccus</taxon>
    </lineage>
</organism>
<dbReference type="CDD" id="cd16431">
    <property type="entry name" value="IcmE"/>
    <property type="match status" value="1"/>
</dbReference>
<comment type="caution">
    <text evidence="2">The sequence shown here is derived from an EMBL/GenBank/DDBJ whole genome shotgun (WGS) entry which is preliminary data.</text>
</comment>
<dbReference type="RefSeq" id="WP_377052549.1">
    <property type="nucleotide sequence ID" value="NZ_JBHLVZ010000059.1"/>
</dbReference>
<gene>
    <name evidence="2" type="ORF">ACFFIC_17205</name>
</gene>
<feature type="region of interest" description="Disordered" evidence="1">
    <location>
        <begin position="201"/>
        <end position="228"/>
    </location>
</feature>
<proteinExistence type="predicted"/>
<name>A0ABV6IXC1_9PROT</name>
<accession>A0ABV6IXC1</accession>
<sequence>MSATTTRRGFRGPFNKAASAGPMRFVVIGGVGLAITGVVVAATMAGSDALPESRAARQGTVNQLPGGTNSSPYQARLAVAENQRQAEQAQARGQSYTPPIAASQRAPDLAALVPPPAAPTNVAAVTAPPPPAMPTQARLTTPTSPPAAPVLFETPAAPARVEPAVTAAPQQNPIRTVSQTTTQQQQVEDPAFREALNRLMGGWQGRPGRTTVTLTPPSSASAAEGDEVRRGAPLAPALARQVSAGEVAPAAATVPSPRSSAPSQGRVLVPAGRGIYAHTVLAVNSESGGPVVLQADTGPIAGARLIGTFTKPGTISRLVVRINTVQFQGMEIPAEGLVVAPDTMETAVASSVDQRLGERFLLPAAAAFIAGLGQAVATTSNTFNQVSPFGGQSYITRLNPEQQLAVGAGAAAAQVGRALEQSAPRGPLVHLSANAPVGVMFLSNLTAPN</sequence>
<dbReference type="InterPro" id="IPR049855">
    <property type="entry name" value="DotG/IcmE-like_C"/>
</dbReference>
<evidence type="ECO:0000313" key="2">
    <source>
        <dbReference type="EMBL" id="MFC0387268.1"/>
    </source>
</evidence>
<evidence type="ECO:0000256" key="1">
    <source>
        <dbReference type="SAM" id="MobiDB-lite"/>
    </source>
</evidence>
<keyword evidence="3" id="KW-1185">Reference proteome</keyword>
<feature type="compositionally biased region" description="Polar residues" evidence="1">
    <location>
        <begin position="210"/>
        <end position="221"/>
    </location>
</feature>
<evidence type="ECO:0000313" key="3">
    <source>
        <dbReference type="Proteomes" id="UP001589789"/>
    </source>
</evidence>
<protein>
    <submittedName>
        <fullName evidence="2">Uncharacterized protein</fullName>
    </submittedName>
</protein>